<proteinExistence type="predicted"/>
<gene>
    <name evidence="1" type="ORF">RHMOL_Rhmol07G0200400</name>
</gene>
<reference evidence="1" key="1">
    <citation type="submission" date="2022-02" db="EMBL/GenBank/DDBJ databases">
        <title>Plant Genome Project.</title>
        <authorList>
            <person name="Zhang R.-G."/>
        </authorList>
    </citation>
    <scope>NUCLEOTIDE SEQUENCE</scope>
    <source>
        <strain evidence="1">AT1</strain>
    </source>
</reference>
<sequence>MIHWDPVMHVFRNYDNEMCPTVEEFQAYLPGFANPNVLAIPPVQENMSHLLMMKLNISGELTASIIHDGEIDIPRLIELYGPGGILTDHVKEAHKRFAFSICVLAAYALVPANGRVSPSVVSMASQMGARKNIIPTVLAETLMGLDLFKSRQSNLQWQSTVAPGFERVIIAGLTSFTFYIPGRILRQLGISQGLHKAGIEEFHLPDFNVPSLREYRRLWRQGVLEGPSSDFVEWLDGRYVAWLRAEIQTRPGGYY</sequence>
<dbReference type="EMBL" id="CM046394">
    <property type="protein sequence ID" value="KAI8547496.1"/>
    <property type="molecule type" value="Genomic_DNA"/>
</dbReference>
<evidence type="ECO:0000313" key="2">
    <source>
        <dbReference type="Proteomes" id="UP001062846"/>
    </source>
</evidence>
<keyword evidence="2" id="KW-1185">Reference proteome</keyword>
<dbReference type="Proteomes" id="UP001062846">
    <property type="component" value="Chromosome 7"/>
</dbReference>
<accession>A0ACC0N2L3</accession>
<comment type="caution">
    <text evidence="1">The sequence shown here is derived from an EMBL/GenBank/DDBJ whole genome shotgun (WGS) entry which is preliminary data.</text>
</comment>
<protein>
    <submittedName>
        <fullName evidence="1">Uncharacterized protein</fullName>
    </submittedName>
</protein>
<organism evidence="1 2">
    <name type="scientific">Rhododendron molle</name>
    <name type="common">Chinese azalea</name>
    <name type="synonym">Azalea mollis</name>
    <dbReference type="NCBI Taxonomy" id="49168"/>
    <lineage>
        <taxon>Eukaryota</taxon>
        <taxon>Viridiplantae</taxon>
        <taxon>Streptophyta</taxon>
        <taxon>Embryophyta</taxon>
        <taxon>Tracheophyta</taxon>
        <taxon>Spermatophyta</taxon>
        <taxon>Magnoliopsida</taxon>
        <taxon>eudicotyledons</taxon>
        <taxon>Gunneridae</taxon>
        <taxon>Pentapetalae</taxon>
        <taxon>asterids</taxon>
        <taxon>Ericales</taxon>
        <taxon>Ericaceae</taxon>
        <taxon>Ericoideae</taxon>
        <taxon>Rhodoreae</taxon>
        <taxon>Rhododendron</taxon>
    </lineage>
</organism>
<evidence type="ECO:0000313" key="1">
    <source>
        <dbReference type="EMBL" id="KAI8547496.1"/>
    </source>
</evidence>
<name>A0ACC0N2L3_RHOML</name>